<dbReference type="KEGG" id="cari:FNU76_15840"/>
<organism evidence="2 3">
    <name type="scientific">Chitinimonas arctica</name>
    <dbReference type="NCBI Taxonomy" id="2594795"/>
    <lineage>
        <taxon>Bacteria</taxon>
        <taxon>Pseudomonadati</taxon>
        <taxon>Pseudomonadota</taxon>
        <taxon>Betaproteobacteria</taxon>
        <taxon>Neisseriales</taxon>
        <taxon>Chitinibacteraceae</taxon>
        <taxon>Chitinimonas</taxon>
    </lineage>
</organism>
<keyword evidence="3" id="KW-1185">Reference proteome</keyword>
<gene>
    <name evidence="2" type="ORF">FNU76_15840</name>
</gene>
<dbReference type="EMBL" id="CP041730">
    <property type="protein sequence ID" value="QDQ27703.1"/>
    <property type="molecule type" value="Genomic_DNA"/>
</dbReference>
<evidence type="ECO:0000313" key="2">
    <source>
        <dbReference type="EMBL" id="QDQ27703.1"/>
    </source>
</evidence>
<feature type="domain" description="Phage tail fibre protein N-terminal" evidence="1">
    <location>
        <begin position="5"/>
        <end position="152"/>
    </location>
</feature>
<dbReference type="PANTHER" id="PTHR35191">
    <property type="entry name" value="PROPHAGE SIDE TAIL FIBER PROTEIN HOMOLOG STFQ-RELATED"/>
    <property type="match status" value="1"/>
</dbReference>
<dbReference type="InterPro" id="IPR051934">
    <property type="entry name" value="Phage_Tail_Fiber_Structural"/>
</dbReference>
<dbReference type="InterPro" id="IPR022225">
    <property type="entry name" value="Phage_tail_fibre_N"/>
</dbReference>
<dbReference type="OrthoDB" id="7710585at2"/>
<dbReference type="PANTHER" id="PTHR35191:SF1">
    <property type="entry name" value="PROPHAGE SIDE TAIL FIBER PROTEIN HOMOLOG STFQ-RELATED"/>
    <property type="match status" value="1"/>
</dbReference>
<name>A0A516SHT2_9NEIS</name>
<reference evidence="3" key="1">
    <citation type="submission" date="2019-07" db="EMBL/GenBank/DDBJ databases">
        <title>Chitinimonas sp. nov., isolated from Ny-Alesund, arctica soil.</title>
        <authorList>
            <person name="Xu Q."/>
            <person name="Peng F."/>
        </authorList>
    </citation>
    <scope>NUCLEOTIDE SEQUENCE [LARGE SCALE GENOMIC DNA]</scope>
    <source>
        <strain evidence="3">R3-44</strain>
    </source>
</reference>
<protein>
    <recommendedName>
        <fullName evidence="1">Phage tail fibre protein N-terminal domain-containing protein</fullName>
    </recommendedName>
</protein>
<accession>A0A516SHT2</accession>
<proteinExistence type="predicted"/>
<sequence>MAELQTWYTLPTEIGLARIANAIALGQTIDLSHMAVGDGNGAATTPKEKQTSLVREVWRGPLNLVTVDPQNPGWITANVVIPITDGGFTIRELGLYDSAGNLIAVGNCAERYKPTLPQGMGVDTVMEMVVAFGNAAVVNLTIDPTKTLASRQWVLQLISLQAQLPPGGLPGQVLVKKSLATGDAEWRDARTLFSRAERLFHSQI</sequence>
<dbReference type="Proteomes" id="UP000317550">
    <property type="component" value="Chromosome"/>
</dbReference>
<dbReference type="AlphaFoldDB" id="A0A516SHT2"/>
<dbReference type="RefSeq" id="WP_144279091.1">
    <property type="nucleotide sequence ID" value="NZ_CP041730.1"/>
</dbReference>
<dbReference type="Pfam" id="PF12571">
    <property type="entry name" value="Phage_tail_fib"/>
    <property type="match status" value="1"/>
</dbReference>
<evidence type="ECO:0000313" key="3">
    <source>
        <dbReference type="Proteomes" id="UP000317550"/>
    </source>
</evidence>
<evidence type="ECO:0000259" key="1">
    <source>
        <dbReference type="Pfam" id="PF12571"/>
    </source>
</evidence>